<dbReference type="Proteomes" id="UP000308600">
    <property type="component" value="Unassembled WGS sequence"/>
</dbReference>
<organism evidence="1 2">
    <name type="scientific">Pluteus cervinus</name>
    <dbReference type="NCBI Taxonomy" id="181527"/>
    <lineage>
        <taxon>Eukaryota</taxon>
        <taxon>Fungi</taxon>
        <taxon>Dikarya</taxon>
        <taxon>Basidiomycota</taxon>
        <taxon>Agaricomycotina</taxon>
        <taxon>Agaricomycetes</taxon>
        <taxon>Agaricomycetidae</taxon>
        <taxon>Agaricales</taxon>
        <taxon>Pluteineae</taxon>
        <taxon>Pluteaceae</taxon>
        <taxon>Pluteus</taxon>
    </lineage>
</organism>
<proteinExistence type="predicted"/>
<accession>A0ACD3A770</accession>
<reference evidence="1 2" key="1">
    <citation type="journal article" date="2019" name="Nat. Ecol. Evol.">
        <title>Megaphylogeny resolves global patterns of mushroom evolution.</title>
        <authorList>
            <person name="Varga T."/>
            <person name="Krizsan K."/>
            <person name="Foldi C."/>
            <person name="Dima B."/>
            <person name="Sanchez-Garcia M."/>
            <person name="Sanchez-Ramirez S."/>
            <person name="Szollosi G.J."/>
            <person name="Szarkandi J.G."/>
            <person name="Papp V."/>
            <person name="Albert L."/>
            <person name="Andreopoulos W."/>
            <person name="Angelini C."/>
            <person name="Antonin V."/>
            <person name="Barry K.W."/>
            <person name="Bougher N.L."/>
            <person name="Buchanan P."/>
            <person name="Buyck B."/>
            <person name="Bense V."/>
            <person name="Catcheside P."/>
            <person name="Chovatia M."/>
            <person name="Cooper J."/>
            <person name="Damon W."/>
            <person name="Desjardin D."/>
            <person name="Finy P."/>
            <person name="Geml J."/>
            <person name="Haridas S."/>
            <person name="Hughes K."/>
            <person name="Justo A."/>
            <person name="Karasinski D."/>
            <person name="Kautmanova I."/>
            <person name="Kiss B."/>
            <person name="Kocsube S."/>
            <person name="Kotiranta H."/>
            <person name="LaButti K.M."/>
            <person name="Lechner B.E."/>
            <person name="Liimatainen K."/>
            <person name="Lipzen A."/>
            <person name="Lukacs Z."/>
            <person name="Mihaltcheva S."/>
            <person name="Morgado L.N."/>
            <person name="Niskanen T."/>
            <person name="Noordeloos M.E."/>
            <person name="Ohm R.A."/>
            <person name="Ortiz-Santana B."/>
            <person name="Ovrebo C."/>
            <person name="Racz N."/>
            <person name="Riley R."/>
            <person name="Savchenko A."/>
            <person name="Shiryaev A."/>
            <person name="Soop K."/>
            <person name="Spirin V."/>
            <person name="Szebenyi C."/>
            <person name="Tomsovsky M."/>
            <person name="Tulloss R.E."/>
            <person name="Uehling J."/>
            <person name="Grigoriev I.V."/>
            <person name="Vagvolgyi C."/>
            <person name="Papp T."/>
            <person name="Martin F.M."/>
            <person name="Miettinen O."/>
            <person name="Hibbett D.S."/>
            <person name="Nagy L.G."/>
        </authorList>
    </citation>
    <scope>NUCLEOTIDE SEQUENCE [LARGE SCALE GENOMIC DNA]</scope>
    <source>
        <strain evidence="1 2">NL-1719</strain>
    </source>
</reference>
<evidence type="ECO:0000313" key="1">
    <source>
        <dbReference type="EMBL" id="TFK61698.1"/>
    </source>
</evidence>
<dbReference type="EMBL" id="ML208636">
    <property type="protein sequence ID" value="TFK61698.1"/>
    <property type="molecule type" value="Genomic_DNA"/>
</dbReference>
<evidence type="ECO:0000313" key="2">
    <source>
        <dbReference type="Proteomes" id="UP000308600"/>
    </source>
</evidence>
<name>A0ACD3A770_9AGAR</name>
<gene>
    <name evidence="1" type="ORF">BDN72DRAFT_431092</name>
</gene>
<sequence length="109" mass="12177">MVRPSQHNIVAIDSLNSHPIYIVLDILGDRLEVLVCNLFESREDGGPSLPTLDRRADSIAEDNPRIVILWYGTDSVRTWYEGVRGGLGMWRIADEAVQVCLARARTVAT</sequence>
<keyword evidence="2" id="KW-1185">Reference proteome</keyword>
<protein>
    <submittedName>
        <fullName evidence="1">Uncharacterized protein</fullName>
    </submittedName>
</protein>